<evidence type="ECO:0000313" key="3">
    <source>
        <dbReference type="Proteomes" id="UP000186922"/>
    </source>
</evidence>
<feature type="signal peptide" evidence="1">
    <location>
        <begin position="1"/>
        <end position="20"/>
    </location>
</feature>
<feature type="chain" id="PRO_5008897517" evidence="1">
    <location>
        <begin position="21"/>
        <end position="204"/>
    </location>
</feature>
<gene>
    <name evidence="2" type="primary">RvY_02653-1</name>
    <name evidence="2" type="synonym">RvY_02653.1</name>
    <name evidence="2" type="ORF">RvY_02653</name>
</gene>
<dbReference type="OrthoDB" id="10327559at2759"/>
<dbReference type="Proteomes" id="UP000186922">
    <property type="component" value="Unassembled WGS sequence"/>
</dbReference>
<evidence type="ECO:0000313" key="2">
    <source>
        <dbReference type="EMBL" id="GAU90202.1"/>
    </source>
</evidence>
<comment type="caution">
    <text evidence="2">The sequence shown here is derived from an EMBL/GenBank/DDBJ whole genome shotgun (WGS) entry which is preliminary data.</text>
</comment>
<accession>A0A1D1URC1</accession>
<dbReference type="AlphaFoldDB" id="A0A1D1URC1"/>
<keyword evidence="1" id="KW-0732">Signal</keyword>
<evidence type="ECO:0000256" key="1">
    <source>
        <dbReference type="SAM" id="SignalP"/>
    </source>
</evidence>
<name>A0A1D1URC1_RAMVA</name>
<keyword evidence="3" id="KW-1185">Reference proteome</keyword>
<dbReference type="EMBL" id="BDGG01000001">
    <property type="protein sequence ID" value="GAU90202.1"/>
    <property type="molecule type" value="Genomic_DNA"/>
</dbReference>
<protein>
    <submittedName>
        <fullName evidence="2">Uncharacterized protein</fullName>
    </submittedName>
</protein>
<reference evidence="2 3" key="1">
    <citation type="journal article" date="2016" name="Nat. Commun.">
        <title>Extremotolerant tardigrade genome and improved radiotolerance of human cultured cells by tardigrade-unique protein.</title>
        <authorList>
            <person name="Hashimoto T."/>
            <person name="Horikawa D.D."/>
            <person name="Saito Y."/>
            <person name="Kuwahara H."/>
            <person name="Kozuka-Hata H."/>
            <person name="Shin-I T."/>
            <person name="Minakuchi Y."/>
            <person name="Ohishi K."/>
            <person name="Motoyama A."/>
            <person name="Aizu T."/>
            <person name="Enomoto A."/>
            <person name="Kondo K."/>
            <person name="Tanaka S."/>
            <person name="Hara Y."/>
            <person name="Koshikawa S."/>
            <person name="Sagara H."/>
            <person name="Miura T."/>
            <person name="Yokobori S."/>
            <person name="Miyagawa K."/>
            <person name="Suzuki Y."/>
            <person name="Kubo T."/>
            <person name="Oyama M."/>
            <person name="Kohara Y."/>
            <person name="Fujiyama A."/>
            <person name="Arakawa K."/>
            <person name="Katayama T."/>
            <person name="Toyoda A."/>
            <person name="Kunieda T."/>
        </authorList>
    </citation>
    <scope>NUCLEOTIDE SEQUENCE [LARGE SCALE GENOMIC DNA]</scope>
    <source>
        <strain evidence="2 3">YOKOZUNA-1</strain>
    </source>
</reference>
<sequence length="204" mass="22272">MLSSVIPVCVLATVASLAHGAIPSLRTLERSVKELDRSGFAFPRCVCTIHTLENGTSPGVKLMSLAYRRYASCNLDQDCKKRTADCPDFCREMGLKFMGKNAQLSTVLNETSVSIGSEMCRRYNQPLSSPGLRVGVFSLAYSSQNSYGPRQVLKGPAPSILTEDSLCCARVEHPVSPKEKIIVYDPECKDRLMTTTTSISNAVL</sequence>
<organism evidence="2 3">
    <name type="scientific">Ramazzottius varieornatus</name>
    <name type="common">Water bear</name>
    <name type="synonym">Tardigrade</name>
    <dbReference type="NCBI Taxonomy" id="947166"/>
    <lineage>
        <taxon>Eukaryota</taxon>
        <taxon>Metazoa</taxon>
        <taxon>Ecdysozoa</taxon>
        <taxon>Tardigrada</taxon>
        <taxon>Eutardigrada</taxon>
        <taxon>Parachela</taxon>
        <taxon>Hypsibioidea</taxon>
        <taxon>Ramazzottiidae</taxon>
        <taxon>Ramazzottius</taxon>
    </lineage>
</organism>
<proteinExistence type="predicted"/>